<dbReference type="CDD" id="cd17033">
    <property type="entry name" value="DR1245-like"/>
    <property type="match status" value="1"/>
</dbReference>
<name>A0ABT1C4X9_9HYPH</name>
<dbReference type="EMBL" id="JAMXQS010000004">
    <property type="protein sequence ID" value="MCO6049864.1"/>
    <property type="molecule type" value="Genomic_DNA"/>
</dbReference>
<comment type="caution">
    <text evidence="1">The sequence shown here is derived from an EMBL/GenBank/DDBJ whole genome shotgun (WGS) entry which is preliminary data.</text>
</comment>
<dbReference type="RefSeq" id="WP_252818037.1">
    <property type="nucleotide sequence ID" value="NZ_JAMXQS010000004.1"/>
</dbReference>
<proteinExistence type="predicted"/>
<dbReference type="Proteomes" id="UP001205906">
    <property type="component" value="Unassembled WGS sequence"/>
</dbReference>
<dbReference type="InterPro" id="IPR019660">
    <property type="entry name" value="Put_sensory_transdc_reg_YbjN"/>
</dbReference>
<gene>
    <name evidence="1" type="ORF">NGM99_08660</name>
</gene>
<evidence type="ECO:0000313" key="1">
    <source>
        <dbReference type="EMBL" id="MCO6049864.1"/>
    </source>
</evidence>
<protein>
    <submittedName>
        <fullName evidence="1">YbjN domain-containing protein</fullName>
    </submittedName>
</protein>
<sequence length="166" mass="18555">MNLEAIEGAREQHPVDMIERVASHNSWSFERTGDDELSVVVTGGWSDYHVSFSWMEDFEALHLSCAFIIDVPEHRALEVIRLMAHVNEQMLFGHFDLWSQEGSIIFRQSLLLAGGAEPTPRQVEMLLSSALDACECYVQAFRFVASSMMSAREALAGVLFETVGSA</sequence>
<reference evidence="1 2" key="1">
    <citation type="submission" date="2022-06" db="EMBL/GenBank/DDBJ databases">
        <title>Mesorhizobium sp. strain RP14 Genome sequencing and assembly.</title>
        <authorList>
            <person name="Kim I."/>
        </authorList>
    </citation>
    <scope>NUCLEOTIDE SEQUENCE [LARGE SCALE GENOMIC DNA]</scope>
    <source>
        <strain evidence="2">RP14(2022)</strain>
    </source>
</reference>
<evidence type="ECO:0000313" key="2">
    <source>
        <dbReference type="Proteomes" id="UP001205906"/>
    </source>
</evidence>
<keyword evidence="2" id="KW-1185">Reference proteome</keyword>
<dbReference type="Pfam" id="PF10722">
    <property type="entry name" value="YbjN"/>
    <property type="match status" value="1"/>
</dbReference>
<organism evidence="1 2">
    <name type="scientific">Mesorhizobium liriopis</name>
    <dbReference type="NCBI Taxonomy" id="2953882"/>
    <lineage>
        <taxon>Bacteria</taxon>
        <taxon>Pseudomonadati</taxon>
        <taxon>Pseudomonadota</taxon>
        <taxon>Alphaproteobacteria</taxon>
        <taxon>Hyphomicrobiales</taxon>
        <taxon>Phyllobacteriaceae</taxon>
        <taxon>Mesorhizobium</taxon>
    </lineage>
</organism>
<accession>A0ABT1C4X9</accession>